<feature type="domain" description="Orange" evidence="7">
    <location>
        <begin position="15"/>
        <end position="51"/>
    </location>
</feature>
<dbReference type="GO" id="GO:0003677">
    <property type="term" value="F:DNA binding"/>
    <property type="evidence" value="ECO:0007669"/>
    <property type="project" value="UniProtKB-KW"/>
</dbReference>
<comment type="subcellular location">
    <subcellularLocation>
        <location evidence="1">Nucleus</location>
    </subcellularLocation>
</comment>
<dbReference type="InterPro" id="IPR050370">
    <property type="entry name" value="HES_HEY"/>
</dbReference>
<evidence type="ECO:0000259" key="7">
    <source>
        <dbReference type="PROSITE" id="PS51054"/>
    </source>
</evidence>
<dbReference type="AlphaFoldDB" id="A0A443S032"/>
<dbReference type="InterPro" id="IPR003650">
    <property type="entry name" value="Orange_dom"/>
</dbReference>
<evidence type="ECO:0000256" key="5">
    <source>
        <dbReference type="ARBA" id="ARBA00023242"/>
    </source>
</evidence>
<keyword evidence="4" id="KW-0804">Transcription</keyword>
<feature type="compositionally biased region" description="Polar residues" evidence="6">
    <location>
        <begin position="158"/>
        <end position="170"/>
    </location>
</feature>
<comment type="caution">
    <text evidence="8">The sequence shown here is derived from an EMBL/GenBank/DDBJ whole genome shotgun (WGS) entry which is preliminary data.</text>
</comment>
<evidence type="ECO:0000256" key="1">
    <source>
        <dbReference type="ARBA" id="ARBA00004123"/>
    </source>
</evidence>
<organism evidence="8 9">
    <name type="scientific">Leptotrombidium deliense</name>
    <dbReference type="NCBI Taxonomy" id="299467"/>
    <lineage>
        <taxon>Eukaryota</taxon>
        <taxon>Metazoa</taxon>
        <taxon>Ecdysozoa</taxon>
        <taxon>Arthropoda</taxon>
        <taxon>Chelicerata</taxon>
        <taxon>Arachnida</taxon>
        <taxon>Acari</taxon>
        <taxon>Acariformes</taxon>
        <taxon>Trombidiformes</taxon>
        <taxon>Prostigmata</taxon>
        <taxon>Anystina</taxon>
        <taxon>Parasitengona</taxon>
        <taxon>Trombiculoidea</taxon>
        <taxon>Trombiculidae</taxon>
        <taxon>Leptotrombidium</taxon>
    </lineage>
</organism>
<keyword evidence="2" id="KW-0805">Transcription regulation</keyword>
<dbReference type="Pfam" id="PF07527">
    <property type="entry name" value="Hairy_orange"/>
    <property type="match status" value="1"/>
</dbReference>
<evidence type="ECO:0000256" key="2">
    <source>
        <dbReference type="ARBA" id="ARBA00023015"/>
    </source>
</evidence>
<evidence type="ECO:0000256" key="3">
    <source>
        <dbReference type="ARBA" id="ARBA00023125"/>
    </source>
</evidence>
<feature type="region of interest" description="Disordered" evidence="6">
    <location>
        <begin position="127"/>
        <end position="187"/>
    </location>
</feature>
<evidence type="ECO:0000313" key="8">
    <source>
        <dbReference type="EMBL" id="RWS20864.1"/>
    </source>
</evidence>
<keyword evidence="5" id="KW-0539">Nucleus</keyword>
<dbReference type="STRING" id="299467.A0A443S032"/>
<dbReference type="EMBL" id="NCKV01015069">
    <property type="protein sequence ID" value="RWS20864.1"/>
    <property type="molecule type" value="Genomic_DNA"/>
</dbReference>
<dbReference type="GO" id="GO:0005634">
    <property type="term" value="C:nucleus"/>
    <property type="evidence" value="ECO:0007669"/>
    <property type="project" value="UniProtKB-SubCell"/>
</dbReference>
<evidence type="ECO:0000256" key="4">
    <source>
        <dbReference type="ARBA" id="ARBA00023163"/>
    </source>
</evidence>
<evidence type="ECO:0000256" key="6">
    <source>
        <dbReference type="SAM" id="MobiDB-lite"/>
    </source>
</evidence>
<protein>
    <submittedName>
        <fullName evidence="8">Hairy/enhancer-of-split related with YRPW motif protein 1-like protein</fullName>
    </submittedName>
</protein>
<feature type="non-terminal residue" evidence="8">
    <location>
        <position position="1"/>
    </location>
</feature>
<keyword evidence="3" id="KW-0238">DNA-binding</keyword>
<dbReference type="VEuPathDB" id="VectorBase:LDEU011176"/>
<sequence>FDTFSFDPQKFAMDYHSLGFRECASEVARYMVAVEGMDLQDPLRVRVMSHLQCYATQRELSLKSASTHSSWNPNAFTTPLQFPPSHLTPQHNTSTGSIVNDGMSIPVSSHYNSSHLSATLSDSGSILGASSHMMPPPPAPPAASLLHKSSNSPPPLSANYTSTAPQTMSNHPHAHHSHQYFTAPYGSQIPGSHPVNANGVKYRPWNELAY</sequence>
<name>A0A443S032_9ACAR</name>
<dbReference type="SUPFAM" id="SSF158457">
    <property type="entry name" value="Orange domain-like"/>
    <property type="match status" value="1"/>
</dbReference>
<dbReference type="GO" id="GO:0006355">
    <property type="term" value="P:regulation of DNA-templated transcription"/>
    <property type="evidence" value="ECO:0007669"/>
    <property type="project" value="InterPro"/>
</dbReference>
<gene>
    <name evidence="8" type="ORF">B4U80_01519</name>
</gene>
<accession>A0A443S032</accession>
<keyword evidence="9" id="KW-1185">Reference proteome</keyword>
<dbReference type="Gene3D" id="6.10.250.980">
    <property type="match status" value="1"/>
</dbReference>
<reference evidence="8 9" key="1">
    <citation type="journal article" date="2018" name="Gigascience">
        <title>Genomes of trombidid mites reveal novel predicted allergens and laterally-transferred genes associated with secondary metabolism.</title>
        <authorList>
            <person name="Dong X."/>
            <person name="Chaisiri K."/>
            <person name="Xia D."/>
            <person name="Armstrong S.D."/>
            <person name="Fang Y."/>
            <person name="Donnelly M.J."/>
            <person name="Kadowaki T."/>
            <person name="McGarry J.W."/>
            <person name="Darby A.C."/>
            <person name="Makepeace B.L."/>
        </authorList>
    </citation>
    <scope>NUCLEOTIDE SEQUENCE [LARGE SCALE GENOMIC DNA]</scope>
    <source>
        <strain evidence="8">UoL-UT</strain>
    </source>
</reference>
<evidence type="ECO:0000313" key="9">
    <source>
        <dbReference type="Proteomes" id="UP000288716"/>
    </source>
</evidence>
<proteinExistence type="predicted"/>
<dbReference type="OrthoDB" id="6371181at2759"/>
<dbReference type="SMART" id="SM00511">
    <property type="entry name" value="ORANGE"/>
    <property type="match status" value="1"/>
</dbReference>
<dbReference type="Proteomes" id="UP000288716">
    <property type="component" value="Unassembled WGS sequence"/>
</dbReference>
<dbReference type="PANTHER" id="PTHR10985">
    <property type="entry name" value="BASIC HELIX-LOOP-HELIX TRANSCRIPTION FACTOR, HES-RELATED"/>
    <property type="match status" value="1"/>
</dbReference>
<dbReference type="PROSITE" id="PS51054">
    <property type="entry name" value="ORANGE"/>
    <property type="match status" value="1"/>
</dbReference>